<keyword evidence="3" id="KW-1185">Reference proteome</keyword>
<organism evidence="2 3">
    <name type="scientific">Actinoplanes digitatis</name>
    <dbReference type="NCBI Taxonomy" id="1868"/>
    <lineage>
        <taxon>Bacteria</taxon>
        <taxon>Bacillati</taxon>
        <taxon>Actinomycetota</taxon>
        <taxon>Actinomycetes</taxon>
        <taxon>Micromonosporales</taxon>
        <taxon>Micromonosporaceae</taxon>
        <taxon>Actinoplanes</taxon>
    </lineage>
</organism>
<proteinExistence type="predicted"/>
<protein>
    <submittedName>
        <fullName evidence="2">Uncharacterized protein</fullName>
    </submittedName>
</protein>
<gene>
    <name evidence="2" type="ORF">BJ971_002066</name>
</gene>
<sequence length="55" mass="6025">MLPSHDQEPIRLGQTKSGESIVIRPRRLVTALLASAAVTFVVVVAAFLYGFFYTS</sequence>
<evidence type="ECO:0000313" key="2">
    <source>
        <dbReference type="EMBL" id="MBB4761510.1"/>
    </source>
</evidence>
<keyword evidence="1" id="KW-0812">Transmembrane</keyword>
<reference evidence="2 3" key="1">
    <citation type="submission" date="2020-08" db="EMBL/GenBank/DDBJ databases">
        <title>Sequencing the genomes of 1000 actinobacteria strains.</title>
        <authorList>
            <person name="Klenk H.-P."/>
        </authorList>
    </citation>
    <scope>NUCLEOTIDE SEQUENCE [LARGE SCALE GENOMIC DNA]</scope>
    <source>
        <strain evidence="2 3">DSM 43149</strain>
    </source>
</reference>
<dbReference type="Proteomes" id="UP000578112">
    <property type="component" value="Unassembled WGS sequence"/>
</dbReference>
<comment type="caution">
    <text evidence="2">The sequence shown here is derived from an EMBL/GenBank/DDBJ whole genome shotgun (WGS) entry which is preliminary data.</text>
</comment>
<dbReference type="RefSeq" id="WP_184991950.1">
    <property type="nucleotide sequence ID" value="NZ_BOMK01000001.1"/>
</dbReference>
<dbReference type="AlphaFoldDB" id="A0A7W7MPG5"/>
<name>A0A7W7MPG5_9ACTN</name>
<evidence type="ECO:0000313" key="3">
    <source>
        <dbReference type="Proteomes" id="UP000578112"/>
    </source>
</evidence>
<accession>A0A7W7MPG5</accession>
<feature type="transmembrane region" description="Helical" evidence="1">
    <location>
        <begin position="28"/>
        <end position="52"/>
    </location>
</feature>
<evidence type="ECO:0000256" key="1">
    <source>
        <dbReference type="SAM" id="Phobius"/>
    </source>
</evidence>
<keyword evidence="1" id="KW-1133">Transmembrane helix</keyword>
<keyword evidence="1" id="KW-0472">Membrane</keyword>
<dbReference type="EMBL" id="JACHNH010000001">
    <property type="protein sequence ID" value="MBB4761510.1"/>
    <property type="molecule type" value="Genomic_DNA"/>
</dbReference>